<dbReference type="Proteomes" id="UP000008311">
    <property type="component" value="Unassembled WGS sequence"/>
</dbReference>
<proteinExistence type="predicted"/>
<evidence type="ECO:0000256" key="1">
    <source>
        <dbReference type="SAM" id="MobiDB-lite"/>
    </source>
</evidence>
<organism evidence="2 3">
    <name type="scientific">Ricinus communis</name>
    <name type="common">Castor bean</name>
    <dbReference type="NCBI Taxonomy" id="3988"/>
    <lineage>
        <taxon>Eukaryota</taxon>
        <taxon>Viridiplantae</taxon>
        <taxon>Streptophyta</taxon>
        <taxon>Embryophyta</taxon>
        <taxon>Tracheophyta</taxon>
        <taxon>Spermatophyta</taxon>
        <taxon>Magnoliopsida</taxon>
        <taxon>eudicotyledons</taxon>
        <taxon>Gunneridae</taxon>
        <taxon>Pentapetalae</taxon>
        <taxon>rosids</taxon>
        <taxon>fabids</taxon>
        <taxon>Malpighiales</taxon>
        <taxon>Euphorbiaceae</taxon>
        <taxon>Acalyphoideae</taxon>
        <taxon>Acalypheae</taxon>
        <taxon>Ricinus</taxon>
    </lineage>
</organism>
<dbReference type="PANTHER" id="PTHR34371">
    <property type="entry name" value="OS01G0551000 PROTEIN"/>
    <property type="match status" value="1"/>
</dbReference>
<dbReference type="Pfam" id="PF05097">
    <property type="entry name" value="DUF688"/>
    <property type="match status" value="1"/>
</dbReference>
<dbReference type="KEGG" id="rcu:8263500"/>
<dbReference type="AlphaFoldDB" id="B9SBF5"/>
<name>B9SBF5_RICCO</name>
<dbReference type="EMBL" id="EQ973914">
    <property type="protein sequence ID" value="EEF39040.1"/>
    <property type="molecule type" value="Genomic_DNA"/>
</dbReference>
<dbReference type="InParanoid" id="B9SBF5"/>
<dbReference type="eggNOG" id="ENOG502RXG5">
    <property type="taxonomic scope" value="Eukaryota"/>
</dbReference>
<dbReference type="InterPro" id="IPR007789">
    <property type="entry name" value="DUF688"/>
</dbReference>
<accession>B9SBF5</accession>
<sequence length="239" mass="26874">MGSEAEAEDSSTPRLPLFLKPPYVQSPQRSGMLTPPLYSSAAVPFRWEEEPGKPRECSGAITTPTDLSPKCLELPPRLLLEANVSKLPSPTTVLDGPYTGRSSRFQSSSFRMIRRECYGSFRTCSPERDQFTALVLSKRGIKDRGFLGSWRWGRRGFKGKREVAGASYVFPSSSMDREVEDGNEEEKEISSKNVTITRIRRSGSFSTSSRSHFWATIYEGLKQVVPWRSGKLKKDGFFI</sequence>
<keyword evidence="3" id="KW-1185">Reference proteome</keyword>
<evidence type="ECO:0000313" key="2">
    <source>
        <dbReference type="EMBL" id="EEF39040.1"/>
    </source>
</evidence>
<dbReference type="PANTHER" id="PTHR34371:SF2">
    <property type="entry name" value="DUF688 FAMILY PROTEIN"/>
    <property type="match status" value="1"/>
</dbReference>
<reference evidence="3" key="1">
    <citation type="journal article" date="2010" name="Nat. Biotechnol.">
        <title>Draft genome sequence of the oilseed species Ricinus communis.</title>
        <authorList>
            <person name="Chan A.P."/>
            <person name="Crabtree J."/>
            <person name="Zhao Q."/>
            <person name="Lorenzi H."/>
            <person name="Orvis J."/>
            <person name="Puiu D."/>
            <person name="Melake-Berhan A."/>
            <person name="Jones K.M."/>
            <person name="Redman J."/>
            <person name="Chen G."/>
            <person name="Cahoon E.B."/>
            <person name="Gedil M."/>
            <person name="Stanke M."/>
            <person name="Haas B.J."/>
            <person name="Wortman J.R."/>
            <person name="Fraser-Liggett C.M."/>
            <person name="Ravel J."/>
            <person name="Rabinowicz P.D."/>
        </authorList>
    </citation>
    <scope>NUCLEOTIDE SEQUENCE [LARGE SCALE GENOMIC DNA]</scope>
    <source>
        <strain evidence="3">cv. Hale</strain>
    </source>
</reference>
<evidence type="ECO:0000313" key="3">
    <source>
        <dbReference type="Proteomes" id="UP000008311"/>
    </source>
</evidence>
<dbReference type="OrthoDB" id="1934555at2759"/>
<feature type="region of interest" description="Disordered" evidence="1">
    <location>
        <begin position="1"/>
        <end position="31"/>
    </location>
</feature>
<gene>
    <name evidence="2" type="ORF">RCOM_0716950</name>
</gene>
<protein>
    <submittedName>
        <fullName evidence="2">Uncharacterized protein</fullName>
    </submittedName>
</protein>
<dbReference type="STRING" id="3988.B9SBF5"/>
<dbReference type="FunCoup" id="B9SBF5">
    <property type="interactions" value="33"/>
</dbReference>